<dbReference type="PANTHER" id="PTHR46558:SF4">
    <property type="entry name" value="DNA-BIDING PHAGE PROTEIN"/>
    <property type="match status" value="1"/>
</dbReference>
<evidence type="ECO:0000259" key="2">
    <source>
        <dbReference type="PROSITE" id="PS50943"/>
    </source>
</evidence>
<reference evidence="3 4" key="1">
    <citation type="submission" date="2016-10" db="EMBL/GenBank/DDBJ databases">
        <authorList>
            <person name="de Groot N.N."/>
        </authorList>
    </citation>
    <scope>NUCLEOTIDE SEQUENCE [LARGE SCALE GENOMIC DNA]</scope>
    <source>
        <strain evidence="3 4">MAR_2009_71</strain>
    </source>
</reference>
<name>A0A1H4M5P2_9FLAO</name>
<dbReference type="PANTHER" id="PTHR46558">
    <property type="entry name" value="TRACRIPTIONAL REGULATORY PROTEIN-RELATED-RELATED"/>
    <property type="match status" value="1"/>
</dbReference>
<evidence type="ECO:0000313" key="4">
    <source>
        <dbReference type="Proteomes" id="UP000183038"/>
    </source>
</evidence>
<dbReference type="InterPro" id="IPR001387">
    <property type="entry name" value="Cro/C1-type_HTH"/>
</dbReference>
<dbReference type="Gene3D" id="1.10.260.40">
    <property type="entry name" value="lambda repressor-like DNA-binding domains"/>
    <property type="match status" value="1"/>
</dbReference>
<dbReference type="AlphaFoldDB" id="A0A1H4M5P2"/>
<dbReference type="EMBL" id="FNTB01000001">
    <property type="protein sequence ID" value="SEB78306.1"/>
    <property type="molecule type" value="Genomic_DNA"/>
</dbReference>
<evidence type="ECO:0000256" key="1">
    <source>
        <dbReference type="ARBA" id="ARBA00023125"/>
    </source>
</evidence>
<protein>
    <submittedName>
        <fullName evidence="3">Transcriptional regulator, contains XRE-family HTH domain</fullName>
    </submittedName>
</protein>
<dbReference type="GO" id="GO:0003677">
    <property type="term" value="F:DNA binding"/>
    <property type="evidence" value="ECO:0007669"/>
    <property type="project" value="UniProtKB-KW"/>
</dbReference>
<dbReference type="SUPFAM" id="SSF47413">
    <property type="entry name" value="lambda repressor-like DNA-binding domains"/>
    <property type="match status" value="1"/>
</dbReference>
<proteinExistence type="predicted"/>
<dbReference type="InterPro" id="IPR010982">
    <property type="entry name" value="Lambda_DNA-bd_dom_sf"/>
</dbReference>
<dbReference type="CDD" id="cd00093">
    <property type="entry name" value="HTH_XRE"/>
    <property type="match status" value="1"/>
</dbReference>
<sequence length="116" mass="13448">MTRRIKPRATEADVEIGSKLKKLRTLKGISQTALADQLGLTFQQLQKYERGTNRISAVNLHKLSKILEVPMTAFFEEEKAIKDLEFDNQTKRLFKFWSSASEKEKDNLLKMIKFLS</sequence>
<keyword evidence="1" id="KW-0238">DNA-binding</keyword>
<gene>
    <name evidence="3" type="ORF">SAMN05192540_1532</name>
</gene>
<dbReference type="Pfam" id="PF01381">
    <property type="entry name" value="HTH_3"/>
    <property type="match status" value="1"/>
</dbReference>
<dbReference type="PROSITE" id="PS50943">
    <property type="entry name" value="HTH_CROC1"/>
    <property type="match status" value="1"/>
</dbReference>
<feature type="domain" description="HTH cro/C1-type" evidence="2">
    <location>
        <begin position="20"/>
        <end position="74"/>
    </location>
</feature>
<accession>A0A1H4M5P2</accession>
<evidence type="ECO:0000313" key="3">
    <source>
        <dbReference type="EMBL" id="SEB78306.1"/>
    </source>
</evidence>
<organism evidence="3 4">
    <name type="scientific">Maribacter dokdonensis</name>
    <dbReference type="NCBI Taxonomy" id="320912"/>
    <lineage>
        <taxon>Bacteria</taxon>
        <taxon>Pseudomonadati</taxon>
        <taxon>Bacteroidota</taxon>
        <taxon>Flavobacteriia</taxon>
        <taxon>Flavobacteriales</taxon>
        <taxon>Flavobacteriaceae</taxon>
        <taxon>Maribacter</taxon>
    </lineage>
</organism>
<dbReference type="Proteomes" id="UP000183038">
    <property type="component" value="Unassembled WGS sequence"/>
</dbReference>
<dbReference type="SMART" id="SM00530">
    <property type="entry name" value="HTH_XRE"/>
    <property type="match status" value="1"/>
</dbReference>
<dbReference type="RefSeq" id="WP_074671532.1">
    <property type="nucleotide sequence ID" value="NZ_FNTB01000001.1"/>
</dbReference>